<dbReference type="SUPFAM" id="SSF47384">
    <property type="entry name" value="Homodimeric domain of signal transducing histidine kinase"/>
    <property type="match status" value="1"/>
</dbReference>
<dbReference type="PRINTS" id="PR00344">
    <property type="entry name" value="BCTRLSENSOR"/>
</dbReference>
<organism evidence="9 10">
    <name type="scientific">Dyadobacter koreensis</name>
    <dbReference type="NCBI Taxonomy" id="408657"/>
    <lineage>
        <taxon>Bacteria</taxon>
        <taxon>Pseudomonadati</taxon>
        <taxon>Bacteroidota</taxon>
        <taxon>Cytophagia</taxon>
        <taxon>Cytophagales</taxon>
        <taxon>Spirosomataceae</taxon>
        <taxon>Dyadobacter</taxon>
    </lineage>
</organism>
<dbReference type="OrthoDB" id="9810447at2"/>
<dbReference type="InterPro" id="IPR036890">
    <property type="entry name" value="HATPase_C_sf"/>
</dbReference>
<evidence type="ECO:0000256" key="5">
    <source>
        <dbReference type="ARBA" id="ARBA00022777"/>
    </source>
</evidence>
<evidence type="ECO:0000259" key="8">
    <source>
        <dbReference type="PROSITE" id="PS50109"/>
    </source>
</evidence>
<feature type="transmembrane region" description="Helical" evidence="7">
    <location>
        <begin position="105"/>
        <end position="124"/>
    </location>
</feature>
<evidence type="ECO:0000313" key="9">
    <source>
        <dbReference type="EMBL" id="SEI37459.1"/>
    </source>
</evidence>
<gene>
    <name evidence="9" type="ORF">SAMN04487995_0132</name>
</gene>
<feature type="transmembrane region" description="Helical" evidence="7">
    <location>
        <begin position="80"/>
        <end position="99"/>
    </location>
</feature>
<dbReference type="InterPro" id="IPR004358">
    <property type="entry name" value="Sig_transdc_His_kin-like_C"/>
</dbReference>
<feature type="transmembrane region" description="Helical" evidence="7">
    <location>
        <begin position="129"/>
        <end position="149"/>
    </location>
</feature>
<protein>
    <recommendedName>
        <fullName evidence="2">histidine kinase</fullName>
        <ecNumber evidence="2">2.7.13.3</ecNumber>
    </recommendedName>
</protein>
<feature type="transmembrane region" description="Helical" evidence="7">
    <location>
        <begin position="29"/>
        <end position="47"/>
    </location>
</feature>
<dbReference type="InterPro" id="IPR050736">
    <property type="entry name" value="Sensor_HK_Regulatory"/>
</dbReference>
<sequence length="431" mass="48783">MLLTNLQNKTVRIWNYLKGDKSFSLQSRIYNSVCVVTIAVMVYNVPFSLALGLYDSVLATLVLIPLQFYLYYLSRFKGKTALSSVFLILIVNLFFAVSYSLNSGIQGSSLLSFSISYFVIIAIVPRRQYWFWTIVNISLVMGLIIWEYYHPELVSERYPTRADRFIDIASTYIMNIILTFSCLSYIINNYSLERVTAEASAAGLAQLNQQKNKLITIISHDFNAPLNNINSYLYVLSNRDLNLEDKKKYENELKRITFDTQNLLLNLLNWSKSNMEGISYVLEEVNLNDAMNDTLNVYQSIAVEKEIRLAYEISADTDVIANFELVEIIFRNLISNAIKFTPRNGIVRVFSSMSDGFHIISVSDTGPGIPSEKQIDIFTTDISPTFGTARERGAGLGLKICDEFVQYLGGEIWFDTIAGLGTTFSVKLPAA</sequence>
<evidence type="ECO:0000313" key="10">
    <source>
        <dbReference type="Proteomes" id="UP000199532"/>
    </source>
</evidence>
<dbReference type="PANTHER" id="PTHR43711:SF1">
    <property type="entry name" value="HISTIDINE KINASE 1"/>
    <property type="match status" value="1"/>
</dbReference>
<keyword evidence="3" id="KW-0597">Phosphoprotein</keyword>
<keyword evidence="4" id="KW-0808">Transferase</keyword>
<evidence type="ECO:0000256" key="3">
    <source>
        <dbReference type="ARBA" id="ARBA00022553"/>
    </source>
</evidence>
<comment type="catalytic activity">
    <reaction evidence="1">
        <text>ATP + protein L-histidine = ADP + protein N-phospho-L-histidine.</text>
        <dbReference type="EC" id="2.7.13.3"/>
    </reaction>
</comment>
<proteinExistence type="predicted"/>
<dbReference type="PANTHER" id="PTHR43711">
    <property type="entry name" value="TWO-COMPONENT HISTIDINE KINASE"/>
    <property type="match status" value="1"/>
</dbReference>
<dbReference type="AlphaFoldDB" id="A0A1H6Q0S1"/>
<dbReference type="Gene3D" id="3.30.565.10">
    <property type="entry name" value="Histidine kinase-like ATPase, C-terminal domain"/>
    <property type="match status" value="1"/>
</dbReference>
<keyword evidence="10" id="KW-1185">Reference proteome</keyword>
<keyword evidence="7" id="KW-0472">Membrane</keyword>
<dbReference type="EMBL" id="FNXY01000001">
    <property type="protein sequence ID" value="SEI37459.1"/>
    <property type="molecule type" value="Genomic_DNA"/>
</dbReference>
<dbReference type="InterPro" id="IPR005467">
    <property type="entry name" value="His_kinase_dom"/>
</dbReference>
<keyword evidence="6" id="KW-0902">Two-component regulatory system</keyword>
<dbReference type="InterPro" id="IPR003661">
    <property type="entry name" value="HisK_dim/P_dom"/>
</dbReference>
<dbReference type="RefSeq" id="WP_090330761.1">
    <property type="nucleotide sequence ID" value="NZ_FNXY01000001.1"/>
</dbReference>
<feature type="transmembrane region" description="Helical" evidence="7">
    <location>
        <begin position="169"/>
        <end position="187"/>
    </location>
</feature>
<accession>A0A1H6Q0S1</accession>
<keyword evidence="7" id="KW-0812">Transmembrane</keyword>
<dbReference type="SMART" id="SM00387">
    <property type="entry name" value="HATPase_c"/>
    <property type="match status" value="1"/>
</dbReference>
<reference evidence="9 10" key="1">
    <citation type="submission" date="2016-10" db="EMBL/GenBank/DDBJ databases">
        <authorList>
            <person name="de Groot N.N."/>
        </authorList>
    </citation>
    <scope>NUCLEOTIDE SEQUENCE [LARGE SCALE GENOMIC DNA]</scope>
    <source>
        <strain evidence="9 10">DSM 19938</strain>
    </source>
</reference>
<evidence type="ECO:0000256" key="2">
    <source>
        <dbReference type="ARBA" id="ARBA00012438"/>
    </source>
</evidence>
<dbReference type="PROSITE" id="PS50109">
    <property type="entry name" value="HIS_KIN"/>
    <property type="match status" value="1"/>
</dbReference>
<dbReference type="CDD" id="cd00082">
    <property type="entry name" value="HisKA"/>
    <property type="match status" value="1"/>
</dbReference>
<dbReference type="Gene3D" id="1.10.287.130">
    <property type="match status" value="1"/>
</dbReference>
<dbReference type="GO" id="GO:0000155">
    <property type="term" value="F:phosphorelay sensor kinase activity"/>
    <property type="evidence" value="ECO:0007669"/>
    <property type="project" value="InterPro"/>
</dbReference>
<name>A0A1H6Q0S1_9BACT</name>
<feature type="transmembrane region" description="Helical" evidence="7">
    <location>
        <begin position="53"/>
        <end position="73"/>
    </location>
</feature>
<dbReference type="InterPro" id="IPR036097">
    <property type="entry name" value="HisK_dim/P_sf"/>
</dbReference>
<dbReference type="EC" id="2.7.13.3" evidence="2"/>
<dbReference type="SUPFAM" id="SSF55874">
    <property type="entry name" value="ATPase domain of HSP90 chaperone/DNA topoisomerase II/histidine kinase"/>
    <property type="match status" value="1"/>
</dbReference>
<dbReference type="Pfam" id="PF02518">
    <property type="entry name" value="HATPase_c"/>
    <property type="match status" value="1"/>
</dbReference>
<dbReference type="Proteomes" id="UP000199532">
    <property type="component" value="Unassembled WGS sequence"/>
</dbReference>
<feature type="domain" description="Histidine kinase" evidence="8">
    <location>
        <begin position="217"/>
        <end position="431"/>
    </location>
</feature>
<evidence type="ECO:0000256" key="7">
    <source>
        <dbReference type="SAM" id="Phobius"/>
    </source>
</evidence>
<dbReference type="InterPro" id="IPR003594">
    <property type="entry name" value="HATPase_dom"/>
</dbReference>
<keyword evidence="7" id="KW-1133">Transmembrane helix</keyword>
<evidence type="ECO:0000256" key="1">
    <source>
        <dbReference type="ARBA" id="ARBA00000085"/>
    </source>
</evidence>
<keyword evidence="5 9" id="KW-0418">Kinase</keyword>
<dbReference type="STRING" id="408657.SAMN04487995_0132"/>
<evidence type="ECO:0000256" key="4">
    <source>
        <dbReference type="ARBA" id="ARBA00022679"/>
    </source>
</evidence>
<evidence type="ECO:0000256" key="6">
    <source>
        <dbReference type="ARBA" id="ARBA00023012"/>
    </source>
</evidence>